<reference evidence="9" key="1">
    <citation type="submission" date="2010-01" db="EMBL/GenBank/DDBJ databases">
        <title>Genome fragments of uncultured bacteria from the North Pacific subtropical Gyre.</title>
        <authorList>
            <person name="Pham V.D."/>
            <person name="Delong E.F."/>
        </authorList>
    </citation>
    <scope>NUCLEOTIDE SEQUENCE</scope>
</reference>
<comment type="subcellular location">
    <subcellularLocation>
        <location evidence="6">Cytoplasm</location>
    </subcellularLocation>
</comment>
<protein>
    <recommendedName>
        <fullName evidence="6">Probable transcriptional regulatory protein</fullName>
    </recommendedName>
</protein>
<sequence>MAGHSKWANIKHTKARMDAKRGKVFAKIAREITIAAKLNGGDPDMNPRLRLAVLKGRGANMPADNIQRAIARGTGDGEGASFEELTYEIYGPHGAAILCEISTDNRNRTASEIRAILTRNEGKLATAGSVSRLFHRKGQIMIARANAEEDALMELALEAGAEDFKTEEEGYEILTAPGDFEAVHKAVEAADIATESAELTALPELTVPLASESELEKVNRLVDLLDDHDDVQEVYSNAEFDG</sequence>
<keyword evidence="3 6" id="KW-0805">Transcription regulation</keyword>
<evidence type="ECO:0000256" key="5">
    <source>
        <dbReference type="ARBA" id="ARBA00023163"/>
    </source>
</evidence>
<keyword evidence="2 6" id="KW-0963">Cytoplasm</keyword>
<evidence type="ECO:0000259" key="7">
    <source>
        <dbReference type="Pfam" id="PF01709"/>
    </source>
</evidence>
<dbReference type="InterPro" id="IPR029072">
    <property type="entry name" value="YebC-like"/>
</dbReference>
<name>E7C6L5_9GAMM</name>
<feature type="domain" description="TACO1/YebC-like N-terminal" evidence="8">
    <location>
        <begin position="5"/>
        <end position="75"/>
    </location>
</feature>
<dbReference type="PANTHER" id="PTHR12532:SF6">
    <property type="entry name" value="TRANSCRIPTIONAL REGULATORY PROTEIN YEBC-RELATED"/>
    <property type="match status" value="1"/>
</dbReference>
<evidence type="ECO:0000259" key="8">
    <source>
        <dbReference type="Pfam" id="PF20772"/>
    </source>
</evidence>
<dbReference type="EMBL" id="GU568005">
    <property type="protein sequence ID" value="ADI23089.1"/>
    <property type="molecule type" value="Genomic_DNA"/>
</dbReference>
<feature type="domain" description="TACO1/YebC-like second and third" evidence="7">
    <location>
        <begin position="82"/>
        <end position="238"/>
    </location>
</feature>
<dbReference type="InterPro" id="IPR048300">
    <property type="entry name" value="TACO1_YebC-like_2nd/3rd_dom"/>
</dbReference>
<dbReference type="NCBIfam" id="NF001030">
    <property type="entry name" value="PRK00110.1"/>
    <property type="match status" value="1"/>
</dbReference>
<keyword evidence="4 6" id="KW-0238">DNA-binding</keyword>
<comment type="similarity">
    <text evidence="1 6">Belongs to the TACO1 family.</text>
</comment>
<evidence type="ECO:0000256" key="1">
    <source>
        <dbReference type="ARBA" id="ARBA00008724"/>
    </source>
</evidence>
<dbReference type="HAMAP" id="MF_00693">
    <property type="entry name" value="Transcrip_reg_TACO1"/>
    <property type="match status" value="1"/>
</dbReference>
<evidence type="ECO:0000313" key="9">
    <source>
        <dbReference type="EMBL" id="ADI23089.1"/>
    </source>
</evidence>
<proteinExistence type="inferred from homology"/>
<dbReference type="SUPFAM" id="SSF75625">
    <property type="entry name" value="YebC-like"/>
    <property type="match status" value="1"/>
</dbReference>
<dbReference type="GO" id="GO:0006355">
    <property type="term" value="P:regulation of DNA-templated transcription"/>
    <property type="evidence" value="ECO:0007669"/>
    <property type="project" value="UniProtKB-UniRule"/>
</dbReference>
<evidence type="ECO:0000256" key="4">
    <source>
        <dbReference type="ARBA" id="ARBA00023125"/>
    </source>
</evidence>
<dbReference type="InterPro" id="IPR026564">
    <property type="entry name" value="Transcrip_reg_TACO1-like_dom3"/>
</dbReference>
<dbReference type="NCBIfam" id="TIGR01033">
    <property type="entry name" value="YebC/PmpR family DNA-binding transcriptional regulator"/>
    <property type="match status" value="1"/>
</dbReference>
<dbReference type="Pfam" id="PF20772">
    <property type="entry name" value="TACO1_YebC_N"/>
    <property type="match status" value="1"/>
</dbReference>
<dbReference type="NCBIfam" id="NF009044">
    <property type="entry name" value="PRK12378.1"/>
    <property type="match status" value="1"/>
</dbReference>
<dbReference type="GO" id="GO:0005829">
    <property type="term" value="C:cytosol"/>
    <property type="evidence" value="ECO:0007669"/>
    <property type="project" value="TreeGrafter"/>
</dbReference>
<dbReference type="FunFam" id="1.10.10.200:FF:000002">
    <property type="entry name" value="Probable transcriptional regulatory protein CLM62_37755"/>
    <property type="match status" value="1"/>
</dbReference>
<dbReference type="Gene3D" id="3.30.70.980">
    <property type="match status" value="2"/>
</dbReference>
<dbReference type="AlphaFoldDB" id="E7C6L5"/>
<dbReference type="FunFam" id="3.30.70.980:FF:000002">
    <property type="entry name" value="Probable transcriptional regulatory protein YebC"/>
    <property type="match status" value="1"/>
</dbReference>
<evidence type="ECO:0000256" key="3">
    <source>
        <dbReference type="ARBA" id="ARBA00023015"/>
    </source>
</evidence>
<keyword evidence="5 6" id="KW-0804">Transcription</keyword>
<evidence type="ECO:0000256" key="6">
    <source>
        <dbReference type="HAMAP-Rule" id="MF_00693"/>
    </source>
</evidence>
<dbReference type="PANTHER" id="PTHR12532">
    <property type="entry name" value="TRANSLATIONAL ACTIVATOR OF CYTOCHROME C OXIDASE 1"/>
    <property type="match status" value="1"/>
</dbReference>
<dbReference type="Gene3D" id="1.10.10.200">
    <property type="match status" value="1"/>
</dbReference>
<dbReference type="Pfam" id="PF01709">
    <property type="entry name" value="Transcrip_reg"/>
    <property type="match status" value="1"/>
</dbReference>
<organism evidence="9">
    <name type="scientific">uncultured gamma proteobacterium HF0770_07M15</name>
    <dbReference type="NCBI Taxonomy" id="723575"/>
    <lineage>
        <taxon>Bacteria</taxon>
        <taxon>Pseudomonadati</taxon>
        <taxon>Pseudomonadota</taxon>
        <taxon>Gammaproteobacteria</taxon>
        <taxon>environmental samples</taxon>
    </lineage>
</organism>
<dbReference type="InterPro" id="IPR017856">
    <property type="entry name" value="Integrase-like_N"/>
</dbReference>
<dbReference type="GO" id="GO:0003677">
    <property type="term" value="F:DNA binding"/>
    <property type="evidence" value="ECO:0007669"/>
    <property type="project" value="UniProtKB-UniRule"/>
</dbReference>
<accession>E7C6L5</accession>
<dbReference type="InterPro" id="IPR002876">
    <property type="entry name" value="Transcrip_reg_TACO1-like"/>
</dbReference>
<evidence type="ECO:0000256" key="2">
    <source>
        <dbReference type="ARBA" id="ARBA00022490"/>
    </source>
</evidence>
<dbReference type="InterPro" id="IPR049083">
    <property type="entry name" value="TACO1_YebC_N"/>
</dbReference>